<comment type="caution">
    <text evidence="1">The sequence shown here is derived from an EMBL/GenBank/DDBJ whole genome shotgun (WGS) entry which is preliminary data.</text>
</comment>
<protein>
    <submittedName>
        <fullName evidence="1">Uncharacterized protein</fullName>
    </submittedName>
</protein>
<evidence type="ECO:0000313" key="1">
    <source>
        <dbReference type="EMBL" id="MFK2905066.1"/>
    </source>
</evidence>
<dbReference type="Proteomes" id="UP001620460">
    <property type="component" value="Unassembled WGS sequence"/>
</dbReference>
<keyword evidence="2" id="KW-1185">Reference proteome</keyword>
<accession>A0ABW8JY13</accession>
<gene>
    <name evidence="1" type="ORF">ISP17_13975</name>
</gene>
<proteinExistence type="predicted"/>
<organism evidence="1 2">
    <name type="scientific">Dyella ginsengisoli</name>
    <dbReference type="NCBI Taxonomy" id="363848"/>
    <lineage>
        <taxon>Bacteria</taxon>
        <taxon>Pseudomonadati</taxon>
        <taxon>Pseudomonadota</taxon>
        <taxon>Gammaproteobacteria</taxon>
        <taxon>Lysobacterales</taxon>
        <taxon>Rhodanobacteraceae</taxon>
        <taxon>Dyella</taxon>
    </lineage>
</organism>
<reference evidence="1 2" key="1">
    <citation type="submission" date="2020-10" db="EMBL/GenBank/DDBJ databases">
        <title>Phylogeny of dyella-like bacteria.</title>
        <authorList>
            <person name="Fu J."/>
        </authorList>
    </citation>
    <scope>NUCLEOTIDE SEQUENCE [LARGE SCALE GENOMIC DNA]</scope>
    <source>
        <strain evidence="1 2">Gsoil3046</strain>
    </source>
</reference>
<sequence>MKEQSFVELLEAGAPVSRLTEVIIHELSAFNLGKTVDFNFLSRQSVGGYCRSLGFAANRNWSMLVLDKIAPKSPLGPNVIPEKEAKAVLAQLRYAIDKGLLEPKMGSPQPDVISDFLPRGRRYKRAKTLGHLWEFQYALAVELEHGKTRGSNITNNHPLLTALVVTAHLAEDKLYYARIWEMETSGSLFNAQLDKAPVGPIMKENMRAKVYLQQRLQERVENS</sequence>
<evidence type="ECO:0000313" key="2">
    <source>
        <dbReference type="Proteomes" id="UP001620460"/>
    </source>
</evidence>
<dbReference type="EMBL" id="JADIKM010000003">
    <property type="protein sequence ID" value="MFK2905066.1"/>
    <property type="molecule type" value="Genomic_DNA"/>
</dbReference>
<name>A0ABW8JY13_9GAMM</name>
<dbReference type="RefSeq" id="WP_404634162.1">
    <property type="nucleotide sequence ID" value="NZ_JADIKM010000003.1"/>
</dbReference>